<evidence type="ECO:0000313" key="3">
    <source>
        <dbReference type="Proteomes" id="UP000184383"/>
    </source>
</evidence>
<feature type="region of interest" description="Disordered" evidence="1">
    <location>
        <begin position="39"/>
        <end position="72"/>
    </location>
</feature>
<gene>
    <name evidence="2" type="ORF">ASPWEDRAFT_35458</name>
</gene>
<dbReference type="RefSeq" id="XP_040695522.1">
    <property type="nucleotide sequence ID" value="XM_040834234.1"/>
</dbReference>
<feature type="compositionally biased region" description="Polar residues" evidence="1">
    <location>
        <begin position="43"/>
        <end position="58"/>
    </location>
</feature>
<dbReference type="AlphaFoldDB" id="A0A1L9S3V0"/>
<dbReference type="GeneID" id="63750082"/>
<dbReference type="OrthoDB" id="4366014at2759"/>
<feature type="region of interest" description="Disordered" evidence="1">
    <location>
        <begin position="1"/>
        <end position="25"/>
    </location>
</feature>
<feature type="compositionally biased region" description="Low complexity" evidence="1">
    <location>
        <begin position="16"/>
        <end position="25"/>
    </location>
</feature>
<evidence type="ECO:0000256" key="1">
    <source>
        <dbReference type="SAM" id="MobiDB-lite"/>
    </source>
</evidence>
<reference evidence="3" key="1">
    <citation type="journal article" date="2017" name="Genome Biol.">
        <title>Comparative genomics reveals high biological diversity and specific adaptations in the industrially and medically important fungal genus Aspergillus.</title>
        <authorList>
            <person name="de Vries R.P."/>
            <person name="Riley R."/>
            <person name="Wiebenga A."/>
            <person name="Aguilar-Osorio G."/>
            <person name="Amillis S."/>
            <person name="Uchima C.A."/>
            <person name="Anderluh G."/>
            <person name="Asadollahi M."/>
            <person name="Askin M."/>
            <person name="Barry K."/>
            <person name="Battaglia E."/>
            <person name="Bayram O."/>
            <person name="Benocci T."/>
            <person name="Braus-Stromeyer S.A."/>
            <person name="Caldana C."/>
            <person name="Canovas D."/>
            <person name="Cerqueira G.C."/>
            <person name="Chen F."/>
            <person name="Chen W."/>
            <person name="Choi C."/>
            <person name="Clum A."/>
            <person name="Dos Santos R.A."/>
            <person name="Damasio A.R."/>
            <person name="Diallinas G."/>
            <person name="Emri T."/>
            <person name="Fekete E."/>
            <person name="Flipphi M."/>
            <person name="Freyberg S."/>
            <person name="Gallo A."/>
            <person name="Gournas C."/>
            <person name="Habgood R."/>
            <person name="Hainaut M."/>
            <person name="Harispe M.L."/>
            <person name="Henrissat B."/>
            <person name="Hilden K.S."/>
            <person name="Hope R."/>
            <person name="Hossain A."/>
            <person name="Karabika E."/>
            <person name="Karaffa L."/>
            <person name="Karanyi Z."/>
            <person name="Krasevec N."/>
            <person name="Kuo A."/>
            <person name="Kusch H."/>
            <person name="LaButti K."/>
            <person name="Lagendijk E.L."/>
            <person name="Lapidus A."/>
            <person name="Levasseur A."/>
            <person name="Lindquist E."/>
            <person name="Lipzen A."/>
            <person name="Logrieco A.F."/>
            <person name="MacCabe A."/>
            <person name="Maekelae M.R."/>
            <person name="Malavazi I."/>
            <person name="Melin P."/>
            <person name="Meyer V."/>
            <person name="Mielnichuk N."/>
            <person name="Miskei M."/>
            <person name="Molnar A.P."/>
            <person name="Mule G."/>
            <person name="Ngan C.Y."/>
            <person name="Orejas M."/>
            <person name="Orosz E."/>
            <person name="Ouedraogo J.P."/>
            <person name="Overkamp K.M."/>
            <person name="Park H.-S."/>
            <person name="Perrone G."/>
            <person name="Piumi F."/>
            <person name="Punt P.J."/>
            <person name="Ram A.F."/>
            <person name="Ramon A."/>
            <person name="Rauscher S."/>
            <person name="Record E."/>
            <person name="Riano-Pachon D.M."/>
            <person name="Robert V."/>
            <person name="Roehrig J."/>
            <person name="Ruller R."/>
            <person name="Salamov A."/>
            <person name="Salih N.S."/>
            <person name="Samson R.A."/>
            <person name="Sandor E."/>
            <person name="Sanguinetti M."/>
            <person name="Schuetze T."/>
            <person name="Sepcic K."/>
            <person name="Shelest E."/>
            <person name="Sherlock G."/>
            <person name="Sophianopoulou V."/>
            <person name="Squina F.M."/>
            <person name="Sun H."/>
            <person name="Susca A."/>
            <person name="Todd R.B."/>
            <person name="Tsang A."/>
            <person name="Unkles S.E."/>
            <person name="van de Wiele N."/>
            <person name="van Rossen-Uffink D."/>
            <person name="Oliveira J.V."/>
            <person name="Vesth T.C."/>
            <person name="Visser J."/>
            <person name="Yu J.-H."/>
            <person name="Zhou M."/>
            <person name="Andersen M.R."/>
            <person name="Archer D.B."/>
            <person name="Baker S.E."/>
            <person name="Benoit I."/>
            <person name="Brakhage A.A."/>
            <person name="Braus G.H."/>
            <person name="Fischer R."/>
            <person name="Frisvad J.C."/>
            <person name="Goldman G.H."/>
            <person name="Houbraken J."/>
            <person name="Oakley B."/>
            <person name="Pocsi I."/>
            <person name="Scazzocchio C."/>
            <person name="Seiboth B."/>
            <person name="vanKuyk P.A."/>
            <person name="Wortman J."/>
            <person name="Dyer P.S."/>
            <person name="Grigoriev I.V."/>
        </authorList>
    </citation>
    <scope>NUCLEOTIDE SEQUENCE [LARGE SCALE GENOMIC DNA]</scope>
    <source>
        <strain evidence="3">DTO 134E9</strain>
    </source>
</reference>
<sequence length="85" mass="9155">MGNPTSTFKPSPSDDAASTYSVSSTATTLKGTELKKKWFSFGPKSNTNTDSKPNTKPISKSESVEDESSKSAVHYEAMATYLALR</sequence>
<dbReference type="VEuPathDB" id="FungiDB:ASPWEDRAFT_35458"/>
<name>A0A1L9S3V0_ASPWE</name>
<dbReference type="EMBL" id="KV878209">
    <property type="protein sequence ID" value="OJJ41846.1"/>
    <property type="molecule type" value="Genomic_DNA"/>
</dbReference>
<feature type="compositionally biased region" description="Polar residues" evidence="1">
    <location>
        <begin position="1"/>
        <end position="10"/>
    </location>
</feature>
<accession>A0A1L9S3V0</accession>
<protein>
    <submittedName>
        <fullName evidence="2">Uncharacterized protein</fullName>
    </submittedName>
</protein>
<evidence type="ECO:0000313" key="2">
    <source>
        <dbReference type="EMBL" id="OJJ41846.1"/>
    </source>
</evidence>
<keyword evidence="3" id="KW-1185">Reference proteome</keyword>
<dbReference type="Proteomes" id="UP000184383">
    <property type="component" value="Unassembled WGS sequence"/>
</dbReference>
<organism evidence="2 3">
    <name type="scientific">Aspergillus wentii DTO 134E9</name>
    <dbReference type="NCBI Taxonomy" id="1073089"/>
    <lineage>
        <taxon>Eukaryota</taxon>
        <taxon>Fungi</taxon>
        <taxon>Dikarya</taxon>
        <taxon>Ascomycota</taxon>
        <taxon>Pezizomycotina</taxon>
        <taxon>Eurotiomycetes</taxon>
        <taxon>Eurotiomycetidae</taxon>
        <taxon>Eurotiales</taxon>
        <taxon>Aspergillaceae</taxon>
        <taxon>Aspergillus</taxon>
        <taxon>Aspergillus subgen. Cremei</taxon>
    </lineage>
</organism>
<proteinExistence type="predicted"/>